<dbReference type="Gene3D" id="3.90.550.10">
    <property type="entry name" value="Spore Coat Polysaccharide Biosynthesis Protein SpsA, Chain A"/>
    <property type="match status" value="1"/>
</dbReference>
<evidence type="ECO:0000256" key="2">
    <source>
        <dbReference type="ARBA" id="ARBA00022695"/>
    </source>
</evidence>
<comment type="function">
    <text evidence="5">Guanylyltransferase that catalyzes the activation of phosphoenolpyruvate (PEP) as enolpyruvoyl-2-diphospho-5'-guanosine, via the condensation of PEP with GTP. It is involved in the biosynthesis of coenzyme F420, a hydride carrier cofactor.</text>
</comment>
<dbReference type="Proteomes" id="UP001056455">
    <property type="component" value="Chromosome"/>
</dbReference>
<dbReference type="InterPro" id="IPR002835">
    <property type="entry name" value="CofC"/>
</dbReference>
<feature type="binding site" evidence="5">
    <location>
        <position position="155"/>
    </location>
    <ligand>
        <name>phosphoenolpyruvate</name>
        <dbReference type="ChEBI" id="CHEBI:58702"/>
    </ligand>
</feature>
<evidence type="ECO:0000256" key="3">
    <source>
        <dbReference type="ARBA" id="ARBA00022741"/>
    </source>
</evidence>
<evidence type="ECO:0000256" key="5">
    <source>
        <dbReference type="HAMAP-Rule" id="MF_02114"/>
    </source>
</evidence>
<dbReference type="EMBL" id="CP099489">
    <property type="protein sequence ID" value="USQ78638.1"/>
    <property type="molecule type" value="Genomic_DNA"/>
</dbReference>
<evidence type="ECO:0000313" key="7">
    <source>
        <dbReference type="Proteomes" id="UP001056455"/>
    </source>
</evidence>
<keyword evidence="1 5" id="KW-0808">Transferase</keyword>
<dbReference type="SUPFAM" id="SSF53448">
    <property type="entry name" value="Nucleotide-diphospho-sugar transferases"/>
    <property type="match status" value="1"/>
</dbReference>
<proteinExistence type="inferred from homology"/>
<dbReference type="PANTHER" id="PTHR40392">
    <property type="entry name" value="2-PHOSPHO-L-LACTATE GUANYLYLTRANSFERASE"/>
    <property type="match status" value="1"/>
</dbReference>
<evidence type="ECO:0000256" key="4">
    <source>
        <dbReference type="ARBA" id="ARBA00023134"/>
    </source>
</evidence>
<keyword evidence="4 5" id="KW-0342">GTP-binding</keyword>
<dbReference type="InterPro" id="IPR029044">
    <property type="entry name" value="Nucleotide-diphossugar_trans"/>
</dbReference>
<dbReference type="GO" id="GO:0043814">
    <property type="term" value="F:phospholactate guanylyltransferase activity"/>
    <property type="evidence" value="ECO:0007669"/>
    <property type="project" value="UniProtKB-EC"/>
</dbReference>
<keyword evidence="2 5" id="KW-0548">Nucleotidyltransferase</keyword>
<dbReference type="PANTHER" id="PTHR40392:SF1">
    <property type="entry name" value="2-PHOSPHO-L-LACTATE GUANYLYLTRANSFERASE"/>
    <property type="match status" value="1"/>
</dbReference>
<keyword evidence="3 5" id="KW-0547">Nucleotide-binding</keyword>
<evidence type="ECO:0000313" key="6">
    <source>
        <dbReference type="EMBL" id="USQ78638.1"/>
    </source>
</evidence>
<name>A0ABY4YPK1_9MICO</name>
<protein>
    <recommendedName>
        <fullName evidence="5">Phosphoenolpyruvate guanylyltransferase</fullName>
        <shortName evidence="5">PEP guanylyltransferase</shortName>
        <ecNumber evidence="5">2.7.7.105</ecNumber>
    </recommendedName>
</protein>
<accession>A0ABY4YPK1</accession>
<organism evidence="6 7">
    <name type="scientific">Ornithinimicrobium faecis</name>
    <dbReference type="NCBI Taxonomy" id="2934158"/>
    <lineage>
        <taxon>Bacteria</taxon>
        <taxon>Bacillati</taxon>
        <taxon>Actinomycetota</taxon>
        <taxon>Actinomycetes</taxon>
        <taxon>Micrococcales</taxon>
        <taxon>Ornithinimicrobiaceae</taxon>
        <taxon>Ornithinimicrobium</taxon>
    </lineage>
</organism>
<reference evidence="6" key="1">
    <citation type="submission" date="2022-06" db="EMBL/GenBank/DDBJ databases">
        <title>Ornithinimicrobium HY1793.</title>
        <authorList>
            <person name="Huang Y."/>
        </authorList>
    </citation>
    <scope>NUCLEOTIDE SEQUENCE</scope>
    <source>
        <strain evidence="6">HY1793</strain>
    </source>
</reference>
<keyword evidence="7" id="KW-1185">Reference proteome</keyword>
<feature type="binding site" evidence="5">
    <location>
        <position position="158"/>
    </location>
    <ligand>
        <name>phosphoenolpyruvate</name>
        <dbReference type="ChEBI" id="CHEBI:58702"/>
    </ligand>
</feature>
<comment type="similarity">
    <text evidence="5">Belongs to the CofC family.</text>
</comment>
<dbReference type="HAMAP" id="MF_02114">
    <property type="entry name" value="CofC"/>
    <property type="match status" value="1"/>
</dbReference>
<feature type="binding site" evidence="5">
    <location>
        <position position="139"/>
    </location>
    <ligand>
        <name>phosphoenolpyruvate</name>
        <dbReference type="ChEBI" id="CHEBI:58702"/>
    </ligand>
</feature>
<evidence type="ECO:0000256" key="1">
    <source>
        <dbReference type="ARBA" id="ARBA00022679"/>
    </source>
</evidence>
<dbReference type="Pfam" id="PF01983">
    <property type="entry name" value="CofC"/>
    <property type="match status" value="1"/>
</dbReference>
<dbReference type="RefSeq" id="WP_252591435.1">
    <property type="nucleotide sequence ID" value="NZ_CP099489.1"/>
</dbReference>
<dbReference type="NCBIfam" id="TIGR03552">
    <property type="entry name" value="F420_cofC"/>
    <property type="match status" value="1"/>
</dbReference>
<sequence length="215" mass="21763">MSDRVRWRLVVPVKEASIAKSRLQPPPPLSRPALARALAQDTLEAVCRGLPPADVVTVTSDDHIAAIAASLGCTVVDDPGAGLNAAVREGLQVASVPGAAVAVLLGDLPALRAEDLLAGLAACGQHERAVVPDLLGTGTVLLTGGPGVTLTPRFGTGSAARHAERAVTLALDLPRLRQDVDDLADLTAAAQLGVGPHTARVLAEAAAHADVAPAN</sequence>
<gene>
    <name evidence="6" type="primary">cofC</name>
    <name evidence="5" type="synonym">fbiD</name>
    <name evidence="6" type="ORF">NF556_13475</name>
</gene>
<comment type="catalytic activity">
    <reaction evidence="5">
        <text>phosphoenolpyruvate + GTP + H(+) = enolpyruvoyl-2-diphospho-5'-guanosine + diphosphate</text>
        <dbReference type="Rhea" id="RHEA:30519"/>
        <dbReference type="ChEBI" id="CHEBI:15378"/>
        <dbReference type="ChEBI" id="CHEBI:33019"/>
        <dbReference type="ChEBI" id="CHEBI:37565"/>
        <dbReference type="ChEBI" id="CHEBI:58702"/>
        <dbReference type="ChEBI" id="CHEBI:143701"/>
        <dbReference type="EC" id="2.7.7.105"/>
    </reaction>
</comment>
<dbReference type="EC" id="2.7.7.105" evidence="5"/>
<comment type="pathway">
    <text evidence="5">Cofactor biosynthesis; coenzyme F420 biosynthesis.</text>
</comment>